<comment type="pathway">
    <text evidence="3 12">Amino-acid biosynthesis; L-histidine biosynthesis; L-histidine from 5-phospho-alpha-D-ribose 1-diphosphate: step 3/9.</text>
</comment>
<dbReference type="PANTHER" id="PTHR42945">
    <property type="entry name" value="HISTIDINE BIOSYNTHESIS BIFUNCTIONAL PROTEIN"/>
    <property type="match status" value="1"/>
</dbReference>
<evidence type="ECO:0000256" key="5">
    <source>
        <dbReference type="ARBA" id="ARBA00007731"/>
    </source>
</evidence>
<dbReference type="UniPathway" id="UPA00031">
    <property type="reaction ID" value="UER00008"/>
</dbReference>
<evidence type="ECO:0000313" key="15">
    <source>
        <dbReference type="Proteomes" id="UP000532440"/>
    </source>
</evidence>
<comment type="similarity">
    <text evidence="12">Belongs to the PRA-CH family.</text>
</comment>
<feature type="binding site" evidence="12">
    <location>
        <position position="111"/>
    </location>
    <ligand>
        <name>Zn(2+)</name>
        <dbReference type="ChEBI" id="CHEBI:29105"/>
        <note>ligand shared between dimeric partners</note>
    </ligand>
</feature>
<keyword evidence="9 12" id="KW-0378">Hydrolase</keyword>
<evidence type="ECO:0000256" key="3">
    <source>
        <dbReference type="ARBA" id="ARBA00005169"/>
    </source>
</evidence>
<evidence type="ECO:0000256" key="2">
    <source>
        <dbReference type="ARBA" id="ARBA00001460"/>
    </source>
</evidence>
<evidence type="ECO:0000256" key="8">
    <source>
        <dbReference type="ARBA" id="ARBA00022605"/>
    </source>
</evidence>
<comment type="pathway">
    <text evidence="4">Amino-acid biosynthesis; L-histidine biosynthesis; L-histidine from 5-phospho-alpha-D-ribose 1-diphosphate: step 2/9.</text>
</comment>
<dbReference type="InterPro" id="IPR002496">
    <property type="entry name" value="PRib_AMP_CycHydrolase_dom"/>
</dbReference>
<evidence type="ECO:0000256" key="4">
    <source>
        <dbReference type="ARBA" id="ARBA00005204"/>
    </source>
</evidence>
<comment type="cofactor">
    <cofactor evidence="12">
        <name>Mg(2+)</name>
        <dbReference type="ChEBI" id="CHEBI:18420"/>
    </cofactor>
    <text evidence="12">Binds 1 Mg(2+) ion per subunit.</text>
</comment>
<evidence type="ECO:0000256" key="6">
    <source>
        <dbReference type="ARBA" id="ARBA00008299"/>
    </source>
</evidence>
<dbReference type="PANTHER" id="PTHR42945:SF1">
    <property type="entry name" value="HISTIDINE BIOSYNTHESIS BIFUNCTIONAL PROTEIN HIS7"/>
    <property type="match status" value="1"/>
</dbReference>
<sequence length="150" mass="16625">MSAPAPGNLSGAWLDEIRWDDAGLVPAIAQETGSQRILMVAWMNREALAETAATGRAVYWSRSRGRLWRKGEESGHFQKVREIRLDCDGDVVLLEVEQQGGIACHTGRHSCFFSRLEDGRWVAVDPVLRDPQAIYRKDPHAGPTNGNADV</sequence>
<keyword evidence="8 12" id="KW-0028">Amino-acid biosynthesis</keyword>
<comment type="subunit">
    <text evidence="12">Homodimer.</text>
</comment>
<dbReference type="FunFam" id="3.10.20.810:FF:000001">
    <property type="entry name" value="Histidine biosynthesis bifunctional protein HisIE"/>
    <property type="match status" value="1"/>
</dbReference>
<dbReference type="GO" id="GO:0004636">
    <property type="term" value="F:phosphoribosyl-ATP diphosphatase activity"/>
    <property type="evidence" value="ECO:0007669"/>
    <property type="project" value="UniProtKB-EC"/>
</dbReference>
<comment type="subcellular location">
    <subcellularLocation>
        <location evidence="12">Cytoplasm</location>
    </subcellularLocation>
</comment>
<evidence type="ECO:0000259" key="13">
    <source>
        <dbReference type="Pfam" id="PF01502"/>
    </source>
</evidence>
<feature type="binding site" evidence="12">
    <location>
        <position position="87"/>
    </location>
    <ligand>
        <name>Zn(2+)</name>
        <dbReference type="ChEBI" id="CHEBI:29105"/>
        <note>ligand shared between dimeric partners</note>
    </ligand>
</feature>
<keyword evidence="12" id="KW-0479">Metal-binding</keyword>
<dbReference type="GO" id="GO:0005737">
    <property type="term" value="C:cytoplasm"/>
    <property type="evidence" value="ECO:0007669"/>
    <property type="project" value="UniProtKB-SubCell"/>
</dbReference>
<feature type="binding site" evidence="12">
    <location>
        <position position="90"/>
    </location>
    <ligand>
        <name>Mg(2+)</name>
        <dbReference type="ChEBI" id="CHEBI:18420"/>
    </ligand>
</feature>
<dbReference type="Gene3D" id="3.10.20.810">
    <property type="entry name" value="Phosphoribosyl-AMP cyclohydrolase"/>
    <property type="match status" value="1"/>
</dbReference>
<keyword evidence="15" id="KW-1185">Reference proteome</keyword>
<feature type="binding site" evidence="12">
    <location>
        <position position="86"/>
    </location>
    <ligand>
        <name>Mg(2+)</name>
        <dbReference type="ChEBI" id="CHEBI:18420"/>
    </ligand>
</feature>
<gene>
    <name evidence="12" type="primary">hisI</name>
    <name evidence="14" type="ORF">HNQ70_003099</name>
</gene>
<evidence type="ECO:0000256" key="7">
    <source>
        <dbReference type="ARBA" id="ARBA00022490"/>
    </source>
</evidence>
<dbReference type="GO" id="GO:0004635">
    <property type="term" value="F:phosphoribosyl-AMP cyclohydrolase activity"/>
    <property type="evidence" value="ECO:0007669"/>
    <property type="project" value="UniProtKB-UniRule"/>
</dbReference>
<evidence type="ECO:0000256" key="11">
    <source>
        <dbReference type="ARBA" id="ARBA00023102"/>
    </source>
</evidence>
<comment type="cofactor">
    <cofactor evidence="12">
        <name>Zn(2+)</name>
        <dbReference type="ChEBI" id="CHEBI:29105"/>
    </cofactor>
    <text evidence="12">Binds 1 zinc ion per subunit.</text>
</comment>
<organism evidence="14 15">
    <name type="scientific">Quisquiliibacterium transsilvanicum</name>
    <dbReference type="NCBI Taxonomy" id="1549638"/>
    <lineage>
        <taxon>Bacteria</taxon>
        <taxon>Pseudomonadati</taxon>
        <taxon>Pseudomonadota</taxon>
        <taxon>Betaproteobacteria</taxon>
        <taxon>Burkholderiales</taxon>
        <taxon>Burkholderiaceae</taxon>
        <taxon>Quisquiliibacterium</taxon>
    </lineage>
</organism>
<dbReference type="AlphaFoldDB" id="A0A7W8M9H6"/>
<keyword evidence="11 12" id="KW-0368">Histidine biosynthesis</keyword>
<dbReference type="InterPro" id="IPR038019">
    <property type="entry name" value="PRib_AMP_CycHydrolase_sf"/>
</dbReference>
<keyword evidence="12" id="KW-0460">Magnesium</keyword>
<dbReference type="InterPro" id="IPR026660">
    <property type="entry name" value="PRA-CH"/>
</dbReference>
<accession>A0A7W8M9H6</accession>
<dbReference type="Pfam" id="PF01502">
    <property type="entry name" value="PRA-CH"/>
    <property type="match status" value="1"/>
</dbReference>
<feature type="binding site" evidence="12">
    <location>
        <position position="88"/>
    </location>
    <ligand>
        <name>Mg(2+)</name>
        <dbReference type="ChEBI" id="CHEBI:18420"/>
    </ligand>
</feature>
<protein>
    <recommendedName>
        <fullName evidence="12">Phosphoribosyl-AMP cyclohydrolase</fullName>
        <shortName evidence="12">PRA-CH</shortName>
        <ecNumber evidence="12">3.5.4.19</ecNumber>
    </recommendedName>
</protein>
<evidence type="ECO:0000256" key="10">
    <source>
        <dbReference type="ARBA" id="ARBA00022833"/>
    </source>
</evidence>
<evidence type="ECO:0000256" key="9">
    <source>
        <dbReference type="ARBA" id="ARBA00022801"/>
    </source>
</evidence>
<dbReference type="EC" id="3.5.4.19" evidence="12"/>
<feature type="domain" description="Phosphoribosyl-AMP cyclohydrolase" evidence="13">
    <location>
        <begin position="39"/>
        <end position="113"/>
    </location>
</feature>
<feature type="binding site" evidence="12">
    <location>
        <position position="104"/>
    </location>
    <ligand>
        <name>Zn(2+)</name>
        <dbReference type="ChEBI" id="CHEBI:29105"/>
        <note>ligand shared between dimeric partners</note>
    </ligand>
</feature>
<comment type="function">
    <text evidence="12">Catalyzes the hydrolysis of the adenine ring of phosphoribosyl-AMP.</text>
</comment>
<dbReference type="EMBL" id="JACHGB010000006">
    <property type="protein sequence ID" value="MBB5273071.1"/>
    <property type="molecule type" value="Genomic_DNA"/>
</dbReference>
<comment type="similarity">
    <text evidence="5">In the C-terminal section; belongs to the PRA-PH family.</text>
</comment>
<keyword evidence="10 12" id="KW-0862">Zinc</keyword>
<dbReference type="RefSeq" id="WP_183969323.1">
    <property type="nucleotide sequence ID" value="NZ_BAABEW010000007.1"/>
</dbReference>
<dbReference type="Proteomes" id="UP000532440">
    <property type="component" value="Unassembled WGS sequence"/>
</dbReference>
<name>A0A7W8M9H6_9BURK</name>
<evidence type="ECO:0000256" key="12">
    <source>
        <dbReference type="HAMAP-Rule" id="MF_01021"/>
    </source>
</evidence>
<dbReference type="GO" id="GO:0000105">
    <property type="term" value="P:L-histidine biosynthetic process"/>
    <property type="evidence" value="ECO:0007669"/>
    <property type="project" value="UniProtKB-UniRule"/>
</dbReference>
<dbReference type="NCBIfam" id="NF000768">
    <property type="entry name" value="PRK00051.1"/>
    <property type="match status" value="1"/>
</dbReference>
<dbReference type="HAMAP" id="MF_01021">
    <property type="entry name" value="HisI"/>
    <property type="match status" value="1"/>
</dbReference>
<comment type="catalytic activity">
    <reaction evidence="1 12">
        <text>1-(5-phospho-beta-D-ribosyl)-5'-AMP + H2O = 1-(5-phospho-beta-D-ribosyl)-5-[(5-phospho-beta-D-ribosylamino)methylideneamino]imidazole-4-carboxamide</text>
        <dbReference type="Rhea" id="RHEA:20049"/>
        <dbReference type="ChEBI" id="CHEBI:15377"/>
        <dbReference type="ChEBI" id="CHEBI:58435"/>
        <dbReference type="ChEBI" id="CHEBI:59457"/>
        <dbReference type="EC" id="3.5.4.19"/>
    </reaction>
</comment>
<comment type="similarity">
    <text evidence="6">In the N-terminal section; belongs to the PRA-CH family.</text>
</comment>
<keyword evidence="7 12" id="KW-0963">Cytoplasm</keyword>
<dbReference type="GO" id="GO:0000287">
    <property type="term" value="F:magnesium ion binding"/>
    <property type="evidence" value="ECO:0007669"/>
    <property type="project" value="UniProtKB-UniRule"/>
</dbReference>
<dbReference type="GO" id="GO:0008270">
    <property type="term" value="F:zinc ion binding"/>
    <property type="evidence" value="ECO:0007669"/>
    <property type="project" value="UniProtKB-UniRule"/>
</dbReference>
<evidence type="ECO:0000256" key="1">
    <source>
        <dbReference type="ARBA" id="ARBA00000024"/>
    </source>
</evidence>
<proteinExistence type="inferred from homology"/>
<reference evidence="14 15" key="1">
    <citation type="submission" date="2020-08" db="EMBL/GenBank/DDBJ databases">
        <title>Genomic Encyclopedia of Type Strains, Phase IV (KMG-IV): sequencing the most valuable type-strain genomes for metagenomic binning, comparative biology and taxonomic classification.</title>
        <authorList>
            <person name="Goeker M."/>
        </authorList>
    </citation>
    <scope>NUCLEOTIDE SEQUENCE [LARGE SCALE GENOMIC DNA]</scope>
    <source>
        <strain evidence="14 15">DSM 29781</strain>
    </source>
</reference>
<evidence type="ECO:0000313" key="14">
    <source>
        <dbReference type="EMBL" id="MBB5273071.1"/>
    </source>
</evidence>
<comment type="caution">
    <text evidence="14">The sequence shown here is derived from an EMBL/GenBank/DDBJ whole genome shotgun (WGS) entry which is preliminary data.</text>
</comment>
<dbReference type="SUPFAM" id="SSF141734">
    <property type="entry name" value="HisI-like"/>
    <property type="match status" value="1"/>
</dbReference>
<comment type="catalytic activity">
    <reaction evidence="2">
        <text>1-(5-phospho-beta-D-ribosyl)-ATP + H2O = 1-(5-phospho-beta-D-ribosyl)-5'-AMP + diphosphate + H(+)</text>
        <dbReference type="Rhea" id="RHEA:22828"/>
        <dbReference type="ChEBI" id="CHEBI:15377"/>
        <dbReference type="ChEBI" id="CHEBI:15378"/>
        <dbReference type="ChEBI" id="CHEBI:33019"/>
        <dbReference type="ChEBI" id="CHEBI:59457"/>
        <dbReference type="ChEBI" id="CHEBI:73183"/>
        <dbReference type="EC" id="3.6.1.31"/>
    </reaction>
</comment>